<reference evidence="19" key="2">
    <citation type="submission" date="2025-09" db="UniProtKB">
        <authorList>
            <consortium name="Ensembl"/>
        </authorList>
    </citation>
    <scope>IDENTIFICATION</scope>
</reference>
<dbReference type="InterPro" id="IPR002165">
    <property type="entry name" value="Plexin_repeat"/>
</dbReference>
<keyword evidence="8" id="KW-0524">Neurogenesis</keyword>
<dbReference type="GO" id="GO:0071526">
    <property type="term" value="P:semaphorin-plexin signaling pathway"/>
    <property type="evidence" value="ECO:0007669"/>
    <property type="project" value="TreeGrafter"/>
</dbReference>
<dbReference type="FunFam" id="2.130.10.10:FF:000013">
    <property type="entry name" value="semaphorin-6D isoform X2"/>
    <property type="match status" value="1"/>
</dbReference>
<evidence type="ECO:0000256" key="8">
    <source>
        <dbReference type="ARBA" id="ARBA00022902"/>
    </source>
</evidence>
<feature type="region of interest" description="Disordered" evidence="16">
    <location>
        <begin position="1079"/>
        <end position="1159"/>
    </location>
</feature>
<protein>
    <recommendedName>
        <fullName evidence="14">Semaphorin-6D</fullName>
    </recommendedName>
</protein>
<evidence type="ECO:0000256" key="10">
    <source>
        <dbReference type="ARBA" id="ARBA00023136"/>
    </source>
</evidence>
<dbReference type="PANTHER" id="PTHR11036">
    <property type="entry name" value="SEMAPHORIN"/>
    <property type="match status" value="1"/>
</dbReference>
<evidence type="ECO:0000256" key="12">
    <source>
        <dbReference type="ARBA" id="ARBA00023180"/>
    </source>
</evidence>
<keyword evidence="7" id="KW-0221">Differentiation</keyword>
<comment type="caution">
    <text evidence="15">Lacks conserved residue(s) required for the propagation of feature annotation.</text>
</comment>
<dbReference type="InterPro" id="IPR027231">
    <property type="entry name" value="Semaphorin"/>
</dbReference>
<dbReference type="CDD" id="cd11269">
    <property type="entry name" value="Sema_6D"/>
    <property type="match status" value="1"/>
</dbReference>
<dbReference type="InterPro" id="IPR015943">
    <property type="entry name" value="WD40/YVTN_repeat-like_dom_sf"/>
</dbReference>
<dbReference type="GO" id="GO:0030335">
    <property type="term" value="P:positive regulation of cell migration"/>
    <property type="evidence" value="ECO:0007669"/>
    <property type="project" value="TreeGrafter"/>
</dbReference>
<evidence type="ECO:0000256" key="7">
    <source>
        <dbReference type="ARBA" id="ARBA00022782"/>
    </source>
</evidence>
<dbReference type="PROSITE" id="PS51004">
    <property type="entry name" value="SEMA"/>
    <property type="match status" value="1"/>
</dbReference>
<evidence type="ECO:0000256" key="1">
    <source>
        <dbReference type="ARBA" id="ARBA00004251"/>
    </source>
</evidence>
<evidence type="ECO:0000256" key="6">
    <source>
        <dbReference type="ARBA" id="ARBA00022729"/>
    </source>
</evidence>
<dbReference type="InterPro" id="IPR036352">
    <property type="entry name" value="Semap_dom_sf"/>
</dbReference>
<dbReference type="Pfam" id="PF01403">
    <property type="entry name" value="Sema"/>
    <property type="match status" value="1"/>
</dbReference>
<feature type="compositionally biased region" description="Polar residues" evidence="16">
    <location>
        <begin position="1093"/>
        <end position="1104"/>
    </location>
</feature>
<keyword evidence="10 17" id="KW-0472">Membrane</keyword>
<keyword evidence="20" id="KW-1185">Reference proteome</keyword>
<feature type="region of interest" description="Disordered" evidence="16">
    <location>
        <begin position="1001"/>
        <end position="1035"/>
    </location>
</feature>
<dbReference type="SMART" id="SM00630">
    <property type="entry name" value="Sema"/>
    <property type="match status" value="1"/>
</dbReference>
<dbReference type="GO" id="GO:0045499">
    <property type="term" value="F:chemorepellent activity"/>
    <property type="evidence" value="ECO:0007669"/>
    <property type="project" value="TreeGrafter"/>
</dbReference>
<dbReference type="GO" id="GO:0007411">
    <property type="term" value="P:axon guidance"/>
    <property type="evidence" value="ECO:0007669"/>
    <property type="project" value="TreeGrafter"/>
</dbReference>
<evidence type="ECO:0000256" key="2">
    <source>
        <dbReference type="ARBA" id="ARBA00022473"/>
    </source>
</evidence>
<feature type="region of interest" description="Disordered" evidence="16">
    <location>
        <begin position="899"/>
        <end position="987"/>
    </location>
</feature>
<evidence type="ECO:0000256" key="17">
    <source>
        <dbReference type="SAM" id="Phobius"/>
    </source>
</evidence>
<evidence type="ECO:0000256" key="3">
    <source>
        <dbReference type="ARBA" id="ARBA00022475"/>
    </source>
</evidence>
<proteinExistence type="predicted"/>
<evidence type="ECO:0000256" key="11">
    <source>
        <dbReference type="ARBA" id="ARBA00023157"/>
    </source>
</evidence>
<dbReference type="AlphaFoldDB" id="A0A8C3JHN6"/>
<dbReference type="GO" id="GO:0001755">
    <property type="term" value="P:neural crest cell migration"/>
    <property type="evidence" value="ECO:0007669"/>
    <property type="project" value="TreeGrafter"/>
</dbReference>
<evidence type="ECO:0000259" key="18">
    <source>
        <dbReference type="PROSITE" id="PS51004"/>
    </source>
</evidence>
<feature type="compositionally biased region" description="Polar residues" evidence="16">
    <location>
        <begin position="1142"/>
        <end position="1157"/>
    </location>
</feature>
<feature type="compositionally biased region" description="Polar residues" evidence="16">
    <location>
        <begin position="1221"/>
        <end position="1235"/>
    </location>
</feature>
<dbReference type="FunFam" id="3.30.1680.10:FF:000004">
    <property type="entry name" value="semaphorin-6D isoform X1"/>
    <property type="match status" value="1"/>
</dbReference>
<feature type="compositionally biased region" description="Low complexity" evidence="16">
    <location>
        <begin position="46"/>
        <end position="59"/>
    </location>
</feature>
<comment type="subcellular location">
    <subcellularLocation>
        <location evidence="1">Cell membrane</location>
        <topology evidence="1">Single-pass type I membrane protein</topology>
    </subcellularLocation>
</comment>
<feature type="compositionally biased region" description="Polar residues" evidence="16">
    <location>
        <begin position="931"/>
        <end position="947"/>
    </location>
</feature>
<feature type="compositionally biased region" description="Basic and acidic residues" evidence="16">
    <location>
        <begin position="1"/>
        <end position="10"/>
    </location>
</feature>
<dbReference type="InterPro" id="IPR001627">
    <property type="entry name" value="Semap_dom"/>
</dbReference>
<keyword evidence="9 17" id="KW-1133">Transmembrane helix</keyword>
<accession>A0A8C3JHN6</accession>
<organism evidence="19 20">
    <name type="scientific">Calidris pygmaea</name>
    <name type="common">Spoon-billed sandpiper</name>
    <dbReference type="NCBI Taxonomy" id="425635"/>
    <lineage>
        <taxon>Eukaryota</taxon>
        <taxon>Metazoa</taxon>
        <taxon>Chordata</taxon>
        <taxon>Craniata</taxon>
        <taxon>Vertebrata</taxon>
        <taxon>Euteleostomi</taxon>
        <taxon>Archelosauria</taxon>
        <taxon>Archosauria</taxon>
        <taxon>Dinosauria</taxon>
        <taxon>Saurischia</taxon>
        <taxon>Theropoda</taxon>
        <taxon>Coelurosauria</taxon>
        <taxon>Aves</taxon>
        <taxon>Neognathae</taxon>
        <taxon>Neoaves</taxon>
        <taxon>Charadriiformes</taxon>
        <taxon>Scolopacidae</taxon>
        <taxon>Calidris</taxon>
    </lineage>
</organism>
<evidence type="ECO:0000256" key="5">
    <source>
        <dbReference type="ARBA" id="ARBA00022692"/>
    </source>
</evidence>
<dbReference type="GO" id="GO:0005886">
    <property type="term" value="C:plasma membrane"/>
    <property type="evidence" value="ECO:0007669"/>
    <property type="project" value="UniProtKB-SubCell"/>
</dbReference>
<dbReference type="Pfam" id="PF01437">
    <property type="entry name" value="PSI"/>
    <property type="match status" value="1"/>
</dbReference>
<keyword evidence="6" id="KW-0732">Signal</keyword>
<evidence type="ECO:0000256" key="4">
    <source>
        <dbReference type="ARBA" id="ARBA00022553"/>
    </source>
</evidence>
<dbReference type="GO" id="GO:0030215">
    <property type="term" value="F:semaphorin receptor binding"/>
    <property type="evidence" value="ECO:0007669"/>
    <property type="project" value="InterPro"/>
</dbReference>
<dbReference type="Ensembl" id="ENSCPGT00000008639.1">
    <property type="protein sequence ID" value="ENSCPGP00000007862.1"/>
    <property type="gene ID" value="ENSCPGG00000005546.1"/>
</dbReference>
<evidence type="ECO:0000256" key="9">
    <source>
        <dbReference type="ARBA" id="ARBA00022989"/>
    </source>
</evidence>
<dbReference type="Gene3D" id="2.130.10.10">
    <property type="entry name" value="YVTN repeat-like/Quinoprotein amine dehydrogenase"/>
    <property type="match status" value="1"/>
</dbReference>
<sequence>MARPAAELRRGAALPGAVRAGAGANGRGEPEKLALIAAPRGRGVCAEAEGGARPGAAGQRGEGRARINTLKGGEKKKKKKKKSRREGVGSAGRASPTLARHRAERRDGAPGGGQRAEEAAPPAGGGRGQRQVVKQCCHKGSAHLSPAMRLPLLCASVMLMSLSQCRAVSFPEDEDPINVVDYHYSRQYPVFRGRPSGNESQHRLDFQLMLKIRDTLYIAGRDQVYTVNLNEVPKSEVTPSKKLTWRSRQQDRENCAMKGKHKDECHNFIKVFVPRNDEMVFVCGTNAFNPMCRYYRLNTLEYDGEEISGLARCPFDARQTNVALFADGKLYSATVADFLASDAVIYRSMGDGSALRTIKYDSKWIKEPHFLHAIEYGNYVYFFFREIAVEHNNLGKAVYSRVARICKNDMGGSQRVLEKHWTSFLKARLNCSVPGDSFFYFDVLQSITDIIEINGVPTVVGVFTTQLNSIPGSAVCAFSMDDIEKVFKGRFKEQKTPDSVWTAVPEDKVPKPRPGCCAKHGLAEAYKTSIDFPDETLSFIKSHPLMDSAVPSVIEEPWFTKTRVRYRLTAIAVDHAAGPYQNYTVIFVGSEAGVVLKILAKTRPFSLNDSVLLEEIEAYNHAKCNGDSEEDRRVISLQLDRDHHALFVAFSSCVIRIPLSRCERHGSCKKACIASRDPYCGWLDHEACGRVTPGMLFSLFVSYNHSTGGYVQDVEYGNTAQLGDCHEILPTTATPDYKIFGDPTSDMEFSSASITTMASIPVISPKVIGSWKPKVTGSRKFVVQDDPNTSDYSDPLSGVPKGVRWEVQSGESNQMVHMNVLITCVFAAFVLGAFIAGVAVYCYRDIFVRKSRKIHKDAESAQSCTDSSGSFAKLNGLFDSPVKEYQQNIDSPKLYTNLLTSRKELPPNGDTKSMMMDHRGQPPELAALPTPESTPVLQQKTLQAMKSQSDKPHSNLNASRKETPLKSPQFFPSSPPPHSPLSHGHIPSAIVLPNATHDYNTSFSNSNAHKADKKMQHIDHPLTKPSSKRDHRRSVDSRNTLNDFLKHLNETTSNPKAIMGDIQMAHQTLMLDPMGNMSEIPPKVPNREASLYSPPSTLPRNSPTKRVDVPTTPAVPMTSLERQRGYHKNSSQRHSISALPKNLNSPNGVLLSRQPSINRGGYMPPTAGTKMDYMQGTPVSVHLQPSLSRQSSYTSNGTLPRTGIKRTPSLKPDVPPKPSFVPQTTSVRPLNKYSY</sequence>
<dbReference type="Gene3D" id="3.30.1680.10">
    <property type="entry name" value="ligand-binding face of the semaphorins, domain 2"/>
    <property type="match status" value="1"/>
</dbReference>
<keyword evidence="5 17" id="KW-0812">Transmembrane</keyword>
<evidence type="ECO:0000256" key="13">
    <source>
        <dbReference type="ARBA" id="ARBA00060308"/>
    </source>
</evidence>
<evidence type="ECO:0000313" key="20">
    <source>
        <dbReference type="Proteomes" id="UP000694419"/>
    </source>
</evidence>
<feature type="region of interest" description="Disordered" evidence="16">
    <location>
        <begin position="1184"/>
        <end position="1235"/>
    </location>
</feature>
<evidence type="ECO:0000256" key="15">
    <source>
        <dbReference type="PROSITE-ProRule" id="PRU00352"/>
    </source>
</evidence>
<keyword evidence="3" id="KW-1003">Cell membrane</keyword>
<dbReference type="Proteomes" id="UP000694419">
    <property type="component" value="Unplaced"/>
</dbReference>
<reference evidence="19" key="1">
    <citation type="submission" date="2025-08" db="UniProtKB">
        <authorList>
            <consortium name="Ensembl"/>
        </authorList>
    </citation>
    <scope>IDENTIFICATION</scope>
</reference>
<keyword evidence="4" id="KW-0597">Phosphoprotein</keyword>
<comment type="function">
    <text evidence="13">Shows growth cone collapsing activity on dorsal root ganglion (DRG) neurons in vitro. May be a stop signal for the DRG neurons in their target areas, and possibly also for other neurons. May also be involved in the maintenance and remodeling of neuronal connections. Ligand of TREM2 with PLXNA1 as coreceptor in dendritic cells, plays a role in the generation of immune responses and skeletal homeostasis.</text>
</comment>
<feature type="region of interest" description="Disordered" evidence="16">
    <location>
        <begin position="42"/>
        <end position="131"/>
    </location>
</feature>
<feature type="compositionally biased region" description="Basic and acidic residues" evidence="16">
    <location>
        <begin position="1009"/>
        <end position="1022"/>
    </location>
</feature>
<name>A0A8C3JHN6_9CHAR</name>
<feature type="compositionally biased region" description="Basic and acidic residues" evidence="16">
    <location>
        <begin position="948"/>
        <end position="964"/>
    </location>
</feature>
<feature type="domain" description="Sema" evidence="18">
    <location>
        <begin position="174"/>
        <end position="659"/>
    </location>
</feature>
<dbReference type="SUPFAM" id="SSF103575">
    <property type="entry name" value="Plexin repeat"/>
    <property type="match status" value="1"/>
</dbReference>
<feature type="region of interest" description="Disordered" evidence="16">
    <location>
        <begin position="1"/>
        <end position="30"/>
    </location>
</feature>
<keyword evidence="12" id="KW-0325">Glycoprotein</keyword>
<dbReference type="PANTHER" id="PTHR11036:SF65">
    <property type="entry name" value="SEMAPHORIN-6D"/>
    <property type="match status" value="1"/>
</dbReference>
<keyword evidence="11" id="KW-1015">Disulfide bond</keyword>
<feature type="transmembrane region" description="Helical" evidence="17">
    <location>
        <begin position="820"/>
        <end position="843"/>
    </location>
</feature>
<dbReference type="SUPFAM" id="SSF101912">
    <property type="entry name" value="Sema domain"/>
    <property type="match status" value="1"/>
</dbReference>
<evidence type="ECO:0000256" key="16">
    <source>
        <dbReference type="SAM" id="MobiDB-lite"/>
    </source>
</evidence>
<feature type="compositionally biased region" description="Polar residues" evidence="16">
    <location>
        <begin position="1184"/>
        <end position="1199"/>
    </location>
</feature>
<feature type="compositionally biased region" description="Basic residues" evidence="16">
    <location>
        <begin position="74"/>
        <end position="84"/>
    </location>
</feature>
<keyword evidence="2" id="KW-0217">Developmental protein</keyword>
<evidence type="ECO:0000313" key="19">
    <source>
        <dbReference type="Ensembl" id="ENSCPGP00000007862.1"/>
    </source>
</evidence>
<evidence type="ECO:0000256" key="14">
    <source>
        <dbReference type="ARBA" id="ARBA00074110"/>
    </source>
</evidence>